<evidence type="ECO:0000256" key="9">
    <source>
        <dbReference type="SAM" id="SignalP"/>
    </source>
</evidence>
<dbReference type="InterPro" id="IPR035971">
    <property type="entry name" value="CBD_sf"/>
</dbReference>
<dbReference type="PROSITE" id="PS00562">
    <property type="entry name" value="CBM1_1"/>
    <property type="match status" value="1"/>
</dbReference>
<protein>
    <recommendedName>
        <fullName evidence="7">(4-O-methyl)-D-glucuronate--lignin esterase</fullName>
        <ecNumber evidence="7">3.1.1.117</ecNumber>
    </recommendedName>
</protein>
<feature type="chain" id="PRO_5044024259" description="(4-O-methyl)-D-glucuronate--lignin esterase" evidence="9">
    <location>
        <begin position="20"/>
        <end position="472"/>
    </location>
</feature>
<dbReference type="GO" id="GO:0005576">
    <property type="term" value="C:extracellular region"/>
    <property type="evidence" value="ECO:0007669"/>
    <property type="project" value="InterPro"/>
</dbReference>
<evidence type="ECO:0000256" key="7">
    <source>
        <dbReference type="ARBA" id="ARBA00026105"/>
    </source>
</evidence>
<evidence type="ECO:0000256" key="2">
    <source>
        <dbReference type="ARBA" id="ARBA00022487"/>
    </source>
</evidence>
<evidence type="ECO:0000256" key="3">
    <source>
        <dbReference type="ARBA" id="ARBA00022729"/>
    </source>
</evidence>
<dbReference type="Pfam" id="PF00734">
    <property type="entry name" value="CBM_1"/>
    <property type="match status" value="1"/>
</dbReference>
<dbReference type="SMART" id="SM00236">
    <property type="entry name" value="fCBD"/>
    <property type="match status" value="1"/>
</dbReference>
<dbReference type="EMBL" id="JAVHNQ010000001">
    <property type="protein sequence ID" value="KAK6359577.1"/>
    <property type="molecule type" value="Genomic_DNA"/>
</dbReference>
<evidence type="ECO:0000256" key="1">
    <source>
        <dbReference type="ARBA" id="ARBA00010092"/>
    </source>
</evidence>
<evidence type="ECO:0000313" key="12">
    <source>
        <dbReference type="Proteomes" id="UP001375240"/>
    </source>
</evidence>
<evidence type="ECO:0000256" key="5">
    <source>
        <dbReference type="ARBA" id="ARBA00023185"/>
    </source>
</evidence>
<reference evidence="11 12" key="1">
    <citation type="submission" date="2019-10" db="EMBL/GenBank/DDBJ databases">
        <authorList>
            <person name="Palmer J.M."/>
        </authorList>
    </citation>
    <scope>NUCLEOTIDE SEQUENCE [LARGE SCALE GENOMIC DNA]</scope>
    <source>
        <strain evidence="11 12">TWF696</strain>
    </source>
</reference>
<dbReference type="SUPFAM" id="SSF53474">
    <property type="entry name" value="alpha/beta-Hydrolases"/>
    <property type="match status" value="1"/>
</dbReference>
<comment type="similarity">
    <text evidence="1">Belongs to the carbohydrate esterase 15 (CE15) family.</text>
</comment>
<dbReference type="PROSITE" id="PS51164">
    <property type="entry name" value="CBM1_2"/>
    <property type="match status" value="1"/>
</dbReference>
<dbReference type="InterPro" id="IPR000254">
    <property type="entry name" value="CBD"/>
</dbReference>
<proteinExistence type="inferred from homology"/>
<dbReference type="InterPro" id="IPR029058">
    <property type="entry name" value="AB_hydrolase_fold"/>
</dbReference>
<dbReference type="GO" id="GO:0030248">
    <property type="term" value="F:cellulose binding"/>
    <property type="evidence" value="ECO:0007669"/>
    <property type="project" value="InterPro"/>
</dbReference>
<evidence type="ECO:0000256" key="6">
    <source>
        <dbReference type="ARBA" id="ARBA00024511"/>
    </source>
</evidence>
<keyword evidence="4" id="KW-0378">Hydrolase</keyword>
<comment type="catalytic activity">
    <reaction evidence="6">
        <text>a 4-O-methyl-alpha-D-glucuronosyl ester derivative + H2O = 4-O-methyl-alpha-D-glucuronate derivative + an alcohol + H(+)</text>
        <dbReference type="Rhea" id="RHEA:67452"/>
        <dbReference type="ChEBI" id="CHEBI:15377"/>
        <dbReference type="ChEBI" id="CHEBI:15378"/>
        <dbReference type="ChEBI" id="CHEBI:30879"/>
        <dbReference type="ChEBI" id="CHEBI:171667"/>
        <dbReference type="ChEBI" id="CHEBI:171668"/>
        <dbReference type="EC" id="3.1.1.117"/>
    </reaction>
    <physiologicalReaction direction="left-to-right" evidence="6">
        <dbReference type="Rhea" id="RHEA:67453"/>
    </physiologicalReaction>
</comment>
<evidence type="ECO:0000259" key="10">
    <source>
        <dbReference type="PROSITE" id="PS51164"/>
    </source>
</evidence>
<keyword evidence="12" id="KW-1185">Reference proteome</keyword>
<dbReference type="Proteomes" id="UP001375240">
    <property type="component" value="Unassembled WGS sequence"/>
</dbReference>
<keyword evidence="3 9" id="KW-0732">Signal</keyword>
<evidence type="ECO:0000256" key="8">
    <source>
        <dbReference type="SAM" id="MobiDB-lite"/>
    </source>
</evidence>
<feature type="domain" description="CBM1" evidence="10">
    <location>
        <begin position="19"/>
        <end position="55"/>
    </location>
</feature>
<dbReference type="Gene3D" id="3.40.50.1820">
    <property type="entry name" value="alpha/beta hydrolase"/>
    <property type="match status" value="1"/>
</dbReference>
<sequence>MAARLAALLLLVGANSVTAQSPTWGQCGGIGWTGPTTCTSGNNCVSLNPYYSQCVPGPSQPTTTARTTTTTTTTTRTTTPATTFTTSRTTTTTTTTTGGSNPTTCPAIPNPIPLVSNSRLPDPFLFASGSRASTKAQFTCRQAEILAAMQQYELGTKPGKPQSVTASFSGGRLTINVSDQGKSISFSVTISTPSGGTRPYPAIIAYGAASIPIPAGVATITFNNDDIAAQANSGSRGQGKFFTLYGSGHSAGALTAWAWGVSRIIDAIELTPGTNINPQRIGVTGCSRNGKGAIVAGALDDRIALTIPQESGSGGSACWRLSDYQKSQGQNVQTASQIITENVWFSTLFNSNVNSVNRLPFDHHSLAGLVAPRGLFVIENTSMEWLGNLSTYGCMKVAQLVYQALGVTSNMGYSQIGGHNHCAFPSSQQSELSAFINRFLLDQSVTTNVFRTDGNFNFNQGQWVDWTVPTLS</sequence>
<dbReference type="AlphaFoldDB" id="A0AAV9VC64"/>
<feature type="compositionally biased region" description="Low complexity" evidence="8">
    <location>
        <begin position="62"/>
        <end position="104"/>
    </location>
</feature>
<dbReference type="InterPro" id="IPR054579">
    <property type="entry name" value="GCE-like_dom"/>
</dbReference>
<name>A0AAV9VC64_9PEZI</name>
<keyword evidence="2" id="KW-0719">Serine esterase</keyword>
<gene>
    <name evidence="11" type="primary">CIP2</name>
    <name evidence="11" type="ORF">TWF696_000729</name>
</gene>
<dbReference type="GO" id="GO:0046274">
    <property type="term" value="P:lignin catabolic process"/>
    <property type="evidence" value="ECO:0007669"/>
    <property type="project" value="UniProtKB-KW"/>
</dbReference>
<keyword evidence="5" id="KW-0439">Lignin degradation</keyword>
<dbReference type="GO" id="GO:0005975">
    <property type="term" value="P:carbohydrate metabolic process"/>
    <property type="evidence" value="ECO:0007669"/>
    <property type="project" value="InterPro"/>
</dbReference>
<accession>A0AAV9VC64</accession>
<dbReference type="EC" id="3.1.1.117" evidence="7"/>
<dbReference type="SUPFAM" id="SSF57180">
    <property type="entry name" value="Cellulose-binding domain"/>
    <property type="match status" value="1"/>
</dbReference>
<evidence type="ECO:0000313" key="11">
    <source>
        <dbReference type="EMBL" id="KAK6359577.1"/>
    </source>
</evidence>
<feature type="region of interest" description="Disordered" evidence="8">
    <location>
        <begin position="57"/>
        <end position="106"/>
    </location>
</feature>
<evidence type="ECO:0000256" key="4">
    <source>
        <dbReference type="ARBA" id="ARBA00022801"/>
    </source>
</evidence>
<comment type="caution">
    <text evidence="11">The sequence shown here is derived from an EMBL/GenBank/DDBJ whole genome shotgun (WGS) entry which is preliminary data.</text>
</comment>
<dbReference type="Pfam" id="PF22244">
    <property type="entry name" value="GCE_fung"/>
    <property type="match status" value="1"/>
</dbReference>
<organism evidence="11 12">
    <name type="scientific">Orbilia brochopaga</name>
    <dbReference type="NCBI Taxonomy" id="3140254"/>
    <lineage>
        <taxon>Eukaryota</taxon>
        <taxon>Fungi</taxon>
        <taxon>Dikarya</taxon>
        <taxon>Ascomycota</taxon>
        <taxon>Pezizomycotina</taxon>
        <taxon>Orbiliomycetes</taxon>
        <taxon>Orbiliales</taxon>
        <taxon>Orbiliaceae</taxon>
        <taxon>Orbilia</taxon>
    </lineage>
</organism>
<dbReference type="GO" id="GO:0052689">
    <property type="term" value="F:carboxylic ester hydrolase activity"/>
    <property type="evidence" value="ECO:0007669"/>
    <property type="project" value="UniProtKB-KW"/>
</dbReference>
<feature type="signal peptide" evidence="9">
    <location>
        <begin position="1"/>
        <end position="19"/>
    </location>
</feature>